<feature type="transmembrane region" description="Helical" evidence="6">
    <location>
        <begin position="148"/>
        <end position="171"/>
    </location>
</feature>
<feature type="transmembrane region" description="Helical" evidence="6">
    <location>
        <begin position="312"/>
        <end position="330"/>
    </location>
</feature>
<keyword evidence="3 6" id="KW-0812">Transmembrane</keyword>
<protein>
    <submittedName>
        <fullName evidence="7">Uncharacterized protein</fullName>
    </submittedName>
</protein>
<feature type="transmembrane region" description="Helical" evidence="6">
    <location>
        <begin position="273"/>
        <end position="292"/>
    </location>
</feature>
<evidence type="ECO:0000256" key="1">
    <source>
        <dbReference type="ARBA" id="ARBA00004651"/>
    </source>
</evidence>
<feature type="transmembrane region" description="Helical" evidence="6">
    <location>
        <begin position="380"/>
        <end position="399"/>
    </location>
</feature>
<dbReference type="RefSeq" id="WP_046367507.1">
    <property type="nucleotide sequence ID" value="NZ_BBWV01000001.1"/>
</dbReference>
<feature type="transmembrane region" description="Helical" evidence="6">
    <location>
        <begin position="191"/>
        <end position="210"/>
    </location>
</feature>
<evidence type="ECO:0000256" key="6">
    <source>
        <dbReference type="SAM" id="Phobius"/>
    </source>
</evidence>
<evidence type="ECO:0000256" key="3">
    <source>
        <dbReference type="ARBA" id="ARBA00022692"/>
    </source>
</evidence>
<gene>
    <name evidence="7" type="ORF">FPE01S_01_07040</name>
</gene>
<feature type="transmembrane region" description="Helical" evidence="6">
    <location>
        <begin position="405"/>
        <end position="427"/>
    </location>
</feature>
<feature type="transmembrane region" description="Helical" evidence="6">
    <location>
        <begin position="48"/>
        <end position="67"/>
    </location>
</feature>
<evidence type="ECO:0000256" key="4">
    <source>
        <dbReference type="ARBA" id="ARBA00022989"/>
    </source>
</evidence>
<accession>A0A0E9MX44</accession>
<keyword evidence="8" id="KW-1185">Reference proteome</keyword>
<feature type="transmembrane region" description="Helical" evidence="6">
    <location>
        <begin position="350"/>
        <end position="368"/>
    </location>
</feature>
<feature type="transmembrane region" description="Helical" evidence="6">
    <location>
        <begin position="439"/>
        <end position="458"/>
    </location>
</feature>
<keyword evidence="4 6" id="KW-1133">Transmembrane helix</keyword>
<feature type="transmembrane region" description="Helical" evidence="6">
    <location>
        <begin position="231"/>
        <end position="253"/>
    </location>
</feature>
<name>A0A0E9MX44_9BACT</name>
<dbReference type="Pfam" id="PF13440">
    <property type="entry name" value="Polysacc_synt_3"/>
    <property type="match status" value="1"/>
</dbReference>
<keyword evidence="2" id="KW-1003">Cell membrane</keyword>
<proteinExistence type="predicted"/>
<dbReference type="OrthoDB" id="9814608at2"/>
<keyword evidence="5 6" id="KW-0472">Membrane</keyword>
<feature type="transmembrane region" description="Helical" evidence="6">
    <location>
        <begin position="464"/>
        <end position="483"/>
    </location>
</feature>
<dbReference type="STRING" id="1220578.FPE01S_01_07040"/>
<evidence type="ECO:0000256" key="2">
    <source>
        <dbReference type="ARBA" id="ARBA00022475"/>
    </source>
</evidence>
<dbReference type="PANTHER" id="PTHR30250:SF11">
    <property type="entry name" value="O-ANTIGEN TRANSPORTER-RELATED"/>
    <property type="match status" value="1"/>
</dbReference>
<dbReference type="InterPro" id="IPR050833">
    <property type="entry name" value="Poly_Biosynth_Transport"/>
</dbReference>
<dbReference type="AlphaFoldDB" id="A0A0E9MX44"/>
<evidence type="ECO:0000313" key="8">
    <source>
        <dbReference type="Proteomes" id="UP000033121"/>
    </source>
</evidence>
<evidence type="ECO:0000256" key="5">
    <source>
        <dbReference type="ARBA" id="ARBA00023136"/>
    </source>
</evidence>
<comment type="caution">
    <text evidence="7">The sequence shown here is derived from an EMBL/GenBank/DDBJ whole genome shotgun (WGS) entry which is preliminary data.</text>
</comment>
<feature type="transmembrane region" description="Helical" evidence="6">
    <location>
        <begin position="12"/>
        <end position="36"/>
    </location>
</feature>
<dbReference type="GO" id="GO:0005886">
    <property type="term" value="C:plasma membrane"/>
    <property type="evidence" value="ECO:0007669"/>
    <property type="project" value="UniProtKB-SubCell"/>
</dbReference>
<feature type="transmembrane region" description="Helical" evidence="6">
    <location>
        <begin position="117"/>
        <end position="136"/>
    </location>
</feature>
<dbReference type="PANTHER" id="PTHR30250">
    <property type="entry name" value="PST FAMILY PREDICTED COLANIC ACID TRANSPORTER"/>
    <property type="match status" value="1"/>
</dbReference>
<comment type="subcellular location">
    <subcellularLocation>
        <location evidence="1">Cell membrane</location>
        <topology evidence="1">Multi-pass membrane protein</topology>
    </subcellularLocation>
</comment>
<organism evidence="7 8">
    <name type="scientific">Flavihumibacter petaseus NBRC 106054</name>
    <dbReference type="NCBI Taxonomy" id="1220578"/>
    <lineage>
        <taxon>Bacteria</taxon>
        <taxon>Pseudomonadati</taxon>
        <taxon>Bacteroidota</taxon>
        <taxon>Chitinophagia</taxon>
        <taxon>Chitinophagales</taxon>
        <taxon>Chitinophagaceae</taxon>
        <taxon>Flavihumibacter</taxon>
    </lineage>
</organism>
<dbReference type="Proteomes" id="UP000033121">
    <property type="component" value="Unassembled WGS sequence"/>
</dbReference>
<dbReference type="EMBL" id="BBWV01000001">
    <property type="protein sequence ID" value="GAO41690.1"/>
    <property type="molecule type" value="Genomic_DNA"/>
</dbReference>
<evidence type="ECO:0000313" key="7">
    <source>
        <dbReference type="EMBL" id="GAO41690.1"/>
    </source>
</evidence>
<reference evidence="7 8" key="1">
    <citation type="submission" date="2015-04" db="EMBL/GenBank/DDBJ databases">
        <title>Whole genome shotgun sequence of Flavihumibacter petaseus NBRC 106054.</title>
        <authorList>
            <person name="Miyazawa S."/>
            <person name="Hosoyama A."/>
            <person name="Hashimoto M."/>
            <person name="Noguchi M."/>
            <person name="Tsuchikane K."/>
            <person name="Ohji S."/>
            <person name="Yamazoe A."/>
            <person name="Ichikawa N."/>
            <person name="Kimura A."/>
            <person name="Fujita N."/>
        </authorList>
    </citation>
    <scope>NUCLEOTIDE SEQUENCE [LARGE SCALE GENOMIC DNA]</scope>
    <source>
        <strain evidence="7 8">NBRC 106054</strain>
    </source>
</reference>
<feature type="transmembrane region" description="Helical" evidence="6">
    <location>
        <begin position="79"/>
        <end position="105"/>
    </location>
</feature>
<sequence>MSDIKKLAGQTLWYGVPTIVTRFLGYLMNMALPFLFAQPARTADISQVYAIIPFLNVLFTYGLETAYFKFSQDRDKNHLYNTLSVSLLVSSILMITVLYLCRGAIASAASLQDHPEYVTWMCGIIFFDALSTLAFAKLRQENRPRRYAFVRLSGVLVNLLVIITFLGVLPGYVSRNPDSPLRMIQNMNIGIGYYLIGNLLGSLATLFLLLPEWKTIHWEFDKPLWKEVMQYSYPLIIVGFGGMINDMLSRLVYQHVVDLPAEQAKHELGIFANVYRLSVLITIMIQAFRMAAEPFFFSQSKNEGAQKNYARIMKFFVLACCFMFLLIGLYLDVLKWIITLKSKAWGEGIYIVPILALGNIFLGIYYNLSIWYKLTGKNLYGAWITIGGAVVTIVLNMLLIPKLHYLGASLATFTCYLLMMVSSYVLGQRFYPIPYARKKLLAYLAIVSILVVAHRGLLQLYSPIWFSILTGTILLAGFTLFVARVEKREFERLNLPFLRKRPSPSG</sequence>